<evidence type="ECO:0000313" key="2">
    <source>
        <dbReference type="Proteomes" id="UP000623250"/>
    </source>
</evidence>
<dbReference type="EMBL" id="JAEMUK010000029">
    <property type="protein sequence ID" value="MBJ7544075.1"/>
    <property type="molecule type" value="Genomic_DNA"/>
</dbReference>
<dbReference type="RefSeq" id="WP_052037211.1">
    <property type="nucleotide sequence ID" value="NZ_JAEMUK010000029.1"/>
</dbReference>
<dbReference type="SUPFAM" id="SSF52833">
    <property type="entry name" value="Thioredoxin-like"/>
    <property type="match status" value="1"/>
</dbReference>
<name>A0A8I1KHU7_9HYPH</name>
<reference evidence="1 2" key="1">
    <citation type="submission" date="2020-12" db="EMBL/GenBank/DDBJ databases">
        <title>Revised draft genomes of Rhodomicrobium vannielii ATCC 17100 and Rhodomicrobium udaipurense JA643.</title>
        <authorList>
            <person name="Conners E.M."/>
            <person name="Davenport E.J."/>
            <person name="Bose A."/>
        </authorList>
    </citation>
    <scope>NUCLEOTIDE SEQUENCE [LARGE SCALE GENOMIC DNA]</scope>
    <source>
        <strain evidence="1 2">JA643</strain>
    </source>
</reference>
<evidence type="ECO:0000313" key="1">
    <source>
        <dbReference type="EMBL" id="MBJ7544075.1"/>
    </source>
</evidence>
<accession>A0A8I1KHU7</accession>
<organism evidence="1 2">
    <name type="scientific">Rhodomicrobium udaipurense</name>
    <dbReference type="NCBI Taxonomy" id="1202716"/>
    <lineage>
        <taxon>Bacteria</taxon>
        <taxon>Pseudomonadati</taxon>
        <taxon>Pseudomonadota</taxon>
        <taxon>Alphaproteobacteria</taxon>
        <taxon>Hyphomicrobiales</taxon>
        <taxon>Hyphomicrobiaceae</taxon>
        <taxon>Rhodomicrobium</taxon>
    </lineage>
</organism>
<dbReference type="Gene3D" id="3.40.30.10">
    <property type="entry name" value="Glutaredoxin"/>
    <property type="match status" value="1"/>
</dbReference>
<dbReference type="AlphaFoldDB" id="A0A8I1KHU7"/>
<gene>
    <name evidence="1" type="ORF">JDN41_10980</name>
</gene>
<keyword evidence="2" id="KW-1185">Reference proteome</keyword>
<dbReference type="Proteomes" id="UP000623250">
    <property type="component" value="Unassembled WGS sequence"/>
</dbReference>
<comment type="caution">
    <text evidence="1">The sequence shown here is derived from an EMBL/GenBank/DDBJ whole genome shotgun (WGS) entry which is preliminary data.</text>
</comment>
<dbReference type="InterPro" id="IPR012863">
    <property type="entry name" value="DUF1636"/>
</dbReference>
<proteinExistence type="predicted"/>
<protein>
    <submittedName>
        <fullName evidence="1">DUF1636 domain-containing protein</fullName>
    </submittedName>
</protein>
<dbReference type="Pfam" id="PF07845">
    <property type="entry name" value="DUF1636"/>
    <property type="match status" value="1"/>
</dbReference>
<sequence length="135" mass="14804">MEATSTFEVPLARRATVFVCVLCGRNPADKAAPPSGRALYDALAAEHEARAETRFRIEPAQCLSNCNRGLSVAIAGPDRWTYMFGELTIEDAPGIYRGCIANAETEDGLVPWNERPACFRRALIARVPPLPERSL</sequence>
<dbReference type="InterPro" id="IPR036249">
    <property type="entry name" value="Thioredoxin-like_sf"/>
</dbReference>